<gene>
    <name evidence="2" type="ORF">FHS07_003261</name>
</gene>
<accession>A0A7W5CKT2</accession>
<evidence type="ECO:0000259" key="1">
    <source>
        <dbReference type="Pfam" id="PF12728"/>
    </source>
</evidence>
<sequence length="99" mass="10800">MEPTGGLTVSSGSEACDALDRLFEQSPPTLGPTEVAERLGVSNKSVYTWLREGLIPGYKVGSTWFIIRDELKDTLRRGANVPRDTGPVVVINSERHEGD</sequence>
<dbReference type="GO" id="GO:0003677">
    <property type="term" value="F:DNA binding"/>
    <property type="evidence" value="ECO:0007669"/>
    <property type="project" value="InterPro"/>
</dbReference>
<proteinExistence type="predicted"/>
<dbReference type="InterPro" id="IPR009061">
    <property type="entry name" value="DNA-bd_dom_put_sf"/>
</dbReference>
<dbReference type="NCBIfam" id="TIGR01764">
    <property type="entry name" value="excise"/>
    <property type="match status" value="1"/>
</dbReference>
<reference evidence="2 3" key="1">
    <citation type="submission" date="2020-08" db="EMBL/GenBank/DDBJ databases">
        <title>Genomic Encyclopedia of Type Strains, Phase III (KMG-III): the genomes of soil and plant-associated and newly described type strains.</title>
        <authorList>
            <person name="Whitman W."/>
        </authorList>
    </citation>
    <scope>NUCLEOTIDE SEQUENCE [LARGE SCALE GENOMIC DNA]</scope>
    <source>
        <strain evidence="2 3">CECT 8356</strain>
    </source>
</reference>
<dbReference type="AlphaFoldDB" id="A0A7W5CKT2"/>
<feature type="domain" description="Helix-turn-helix" evidence="1">
    <location>
        <begin position="30"/>
        <end position="77"/>
    </location>
</feature>
<dbReference type="InterPro" id="IPR041657">
    <property type="entry name" value="HTH_17"/>
</dbReference>
<evidence type="ECO:0000313" key="3">
    <source>
        <dbReference type="Proteomes" id="UP000543579"/>
    </source>
</evidence>
<dbReference type="Proteomes" id="UP000543579">
    <property type="component" value="Unassembled WGS sequence"/>
</dbReference>
<dbReference type="SUPFAM" id="SSF46955">
    <property type="entry name" value="Putative DNA-binding domain"/>
    <property type="match status" value="1"/>
</dbReference>
<protein>
    <submittedName>
        <fullName evidence="2">Excisionase family DNA binding protein</fullName>
    </submittedName>
</protein>
<evidence type="ECO:0000313" key="2">
    <source>
        <dbReference type="EMBL" id="MBB3159526.1"/>
    </source>
</evidence>
<comment type="caution">
    <text evidence="2">The sequence shown here is derived from an EMBL/GenBank/DDBJ whole genome shotgun (WGS) entry which is preliminary data.</text>
</comment>
<dbReference type="RefSeq" id="WP_343054745.1">
    <property type="nucleotide sequence ID" value="NZ_JACHXY010000006.1"/>
</dbReference>
<name>A0A7W5CKT2_9MICO</name>
<dbReference type="EMBL" id="JACHXY010000006">
    <property type="protein sequence ID" value="MBB3159526.1"/>
    <property type="molecule type" value="Genomic_DNA"/>
</dbReference>
<organism evidence="2 3">
    <name type="scientific">Microbacterium proteolyticum</name>
    <dbReference type="NCBI Taxonomy" id="1572644"/>
    <lineage>
        <taxon>Bacteria</taxon>
        <taxon>Bacillati</taxon>
        <taxon>Actinomycetota</taxon>
        <taxon>Actinomycetes</taxon>
        <taxon>Micrococcales</taxon>
        <taxon>Microbacteriaceae</taxon>
        <taxon>Microbacterium</taxon>
    </lineage>
</organism>
<dbReference type="Pfam" id="PF12728">
    <property type="entry name" value="HTH_17"/>
    <property type="match status" value="1"/>
</dbReference>
<dbReference type="InterPro" id="IPR010093">
    <property type="entry name" value="SinI_DNA-bd"/>
</dbReference>